<dbReference type="Gene3D" id="3.40.140.10">
    <property type="entry name" value="Cytidine Deaminase, domain 2"/>
    <property type="match status" value="1"/>
</dbReference>
<evidence type="ECO:0000256" key="3">
    <source>
        <dbReference type="ARBA" id="ARBA00022801"/>
    </source>
</evidence>
<dbReference type="EMBL" id="NOZP01000080">
    <property type="protein sequence ID" value="OYD15895.1"/>
    <property type="molecule type" value="Genomic_DNA"/>
</dbReference>
<evidence type="ECO:0000313" key="9">
    <source>
        <dbReference type="EMBL" id="OYD15895.1"/>
    </source>
</evidence>
<dbReference type="SUPFAM" id="SSF47781">
    <property type="entry name" value="RuvA domain 2-like"/>
    <property type="match status" value="1"/>
</dbReference>
<keyword evidence="3" id="KW-0378">Hydrolase</keyword>
<dbReference type="PROSITE" id="PS01302">
    <property type="entry name" value="UPF0758"/>
    <property type="match status" value="1"/>
</dbReference>
<evidence type="ECO:0000256" key="6">
    <source>
        <dbReference type="RuleBase" id="RU003797"/>
    </source>
</evidence>
<dbReference type="InterPro" id="IPR001405">
    <property type="entry name" value="UPF0758"/>
</dbReference>
<dbReference type="InterPro" id="IPR037518">
    <property type="entry name" value="MPN"/>
</dbReference>
<evidence type="ECO:0000256" key="2">
    <source>
        <dbReference type="ARBA" id="ARBA00022723"/>
    </source>
</evidence>
<dbReference type="NCBIfam" id="NF000642">
    <property type="entry name" value="PRK00024.1"/>
    <property type="match status" value="1"/>
</dbReference>
<dbReference type="NCBIfam" id="TIGR00608">
    <property type="entry name" value="radc"/>
    <property type="match status" value="1"/>
</dbReference>
<dbReference type="Pfam" id="PF04002">
    <property type="entry name" value="RadC"/>
    <property type="match status" value="1"/>
</dbReference>
<proteinExistence type="inferred from homology"/>
<sequence>MDSKSHGRKPSGDSFTVHDLPPRERPRERLVRVGAGALSSEEVLAIIISRGTKGRSVLDIARCLVSRFKSVAGVAAASIEELQTIKGIGRAKACQIKAAIELARRMEESPETEERIELSSAEAVAKLMRPLIANKRKENFYVLNVDSRNRLINKEQVSVGSLDSTIAHPREVFGPAIRAGAAGIIVVHNHPSGDPQPSDDDIRLTRRLAEAGKIVGIPLLDHIVIGKQRFYSFRSRCLL</sequence>
<evidence type="ECO:0000256" key="7">
    <source>
        <dbReference type="SAM" id="MobiDB-lite"/>
    </source>
</evidence>
<dbReference type="Gene3D" id="1.10.150.20">
    <property type="entry name" value="5' to 3' exonuclease, C-terminal subdomain"/>
    <property type="match status" value="1"/>
</dbReference>
<dbReference type="PROSITE" id="PS50249">
    <property type="entry name" value="MPN"/>
    <property type="match status" value="1"/>
</dbReference>
<keyword evidence="5" id="KW-0482">Metalloprotease</keyword>
<dbReference type="InterPro" id="IPR046778">
    <property type="entry name" value="UPF0758_N"/>
</dbReference>
<comment type="caution">
    <text evidence="9">The sequence shown here is derived from an EMBL/GenBank/DDBJ whole genome shotgun (WGS) entry which is preliminary data.</text>
</comment>
<dbReference type="Proteomes" id="UP000215559">
    <property type="component" value="Unassembled WGS sequence"/>
</dbReference>
<keyword evidence="4" id="KW-0862">Zinc</keyword>
<dbReference type="PANTHER" id="PTHR30471:SF3">
    <property type="entry name" value="UPF0758 PROTEIN YEES-RELATED"/>
    <property type="match status" value="1"/>
</dbReference>
<evidence type="ECO:0000313" key="10">
    <source>
        <dbReference type="Proteomes" id="UP000215559"/>
    </source>
</evidence>
<gene>
    <name evidence="9" type="ORF">CH330_04375</name>
</gene>
<evidence type="ECO:0000256" key="5">
    <source>
        <dbReference type="ARBA" id="ARBA00023049"/>
    </source>
</evidence>
<reference evidence="9 10" key="1">
    <citation type="submission" date="2017-07" db="EMBL/GenBank/DDBJ databases">
        <title>Recovery of genomes from metagenomes via a dereplication, aggregation, and scoring strategy.</title>
        <authorList>
            <person name="Sieber C.M."/>
            <person name="Probst A.J."/>
            <person name="Sharrar A."/>
            <person name="Thomas B.C."/>
            <person name="Hess M."/>
            <person name="Tringe S.G."/>
            <person name="Banfield J.F."/>
        </authorList>
    </citation>
    <scope>NUCLEOTIDE SEQUENCE [LARGE SCALE GENOMIC DNA]</scope>
    <source>
        <strain evidence="9">JGI_Cruoil_03_51_56</strain>
    </source>
</reference>
<accession>A0A235BWI2</accession>
<evidence type="ECO:0000256" key="1">
    <source>
        <dbReference type="ARBA" id="ARBA00022670"/>
    </source>
</evidence>
<name>A0A235BWI2_UNCW3</name>
<dbReference type="InterPro" id="IPR010994">
    <property type="entry name" value="RuvA_2-like"/>
</dbReference>
<keyword evidence="2" id="KW-0479">Metal-binding</keyword>
<dbReference type="CDD" id="cd08071">
    <property type="entry name" value="MPN_DUF2466"/>
    <property type="match status" value="1"/>
</dbReference>
<evidence type="ECO:0000259" key="8">
    <source>
        <dbReference type="PROSITE" id="PS50249"/>
    </source>
</evidence>
<feature type="region of interest" description="Disordered" evidence="7">
    <location>
        <begin position="1"/>
        <end position="23"/>
    </location>
</feature>
<dbReference type="PANTHER" id="PTHR30471">
    <property type="entry name" value="DNA REPAIR PROTEIN RADC"/>
    <property type="match status" value="1"/>
</dbReference>
<organism evidence="9 10">
    <name type="scientific">candidate division WOR-3 bacterium JGI_Cruoil_03_51_56</name>
    <dbReference type="NCBI Taxonomy" id="1973747"/>
    <lineage>
        <taxon>Bacteria</taxon>
        <taxon>Bacteria division WOR-3</taxon>
    </lineage>
</organism>
<protein>
    <recommendedName>
        <fullName evidence="8">MPN domain-containing protein</fullName>
    </recommendedName>
</protein>
<dbReference type="GO" id="GO:0008237">
    <property type="term" value="F:metallopeptidase activity"/>
    <property type="evidence" value="ECO:0007669"/>
    <property type="project" value="UniProtKB-KW"/>
</dbReference>
<feature type="domain" description="MPN" evidence="8">
    <location>
        <begin position="117"/>
        <end position="239"/>
    </location>
</feature>
<keyword evidence="1" id="KW-0645">Protease</keyword>
<dbReference type="AlphaFoldDB" id="A0A235BWI2"/>
<dbReference type="Pfam" id="PF20582">
    <property type="entry name" value="UPF0758_N"/>
    <property type="match status" value="1"/>
</dbReference>
<dbReference type="InterPro" id="IPR025657">
    <property type="entry name" value="RadC_JAB"/>
</dbReference>
<dbReference type="InterPro" id="IPR020891">
    <property type="entry name" value="UPF0758_CS"/>
</dbReference>
<evidence type="ECO:0000256" key="4">
    <source>
        <dbReference type="ARBA" id="ARBA00022833"/>
    </source>
</evidence>
<dbReference type="GO" id="GO:0046872">
    <property type="term" value="F:metal ion binding"/>
    <property type="evidence" value="ECO:0007669"/>
    <property type="project" value="UniProtKB-KW"/>
</dbReference>
<dbReference type="GO" id="GO:0006508">
    <property type="term" value="P:proteolysis"/>
    <property type="evidence" value="ECO:0007669"/>
    <property type="project" value="UniProtKB-KW"/>
</dbReference>
<comment type="similarity">
    <text evidence="6">Belongs to the UPF0758 family.</text>
</comment>